<name>A0ACB9KZA4_9MYRT</name>
<keyword evidence="2" id="KW-1185">Reference proteome</keyword>
<gene>
    <name evidence="1" type="ORF">MLD38_038089</name>
</gene>
<protein>
    <submittedName>
        <fullName evidence="1">Uncharacterized protein</fullName>
    </submittedName>
</protein>
<organism evidence="1 2">
    <name type="scientific">Melastoma candidum</name>
    <dbReference type="NCBI Taxonomy" id="119954"/>
    <lineage>
        <taxon>Eukaryota</taxon>
        <taxon>Viridiplantae</taxon>
        <taxon>Streptophyta</taxon>
        <taxon>Embryophyta</taxon>
        <taxon>Tracheophyta</taxon>
        <taxon>Spermatophyta</taxon>
        <taxon>Magnoliopsida</taxon>
        <taxon>eudicotyledons</taxon>
        <taxon>Gunneridae</taxon>
        <taxon>Pentapetalae</taxon>
        <taxon>rosids</taxon>
        <taxon>malvids</taxon>
        <taxon>Myrtales</taxon>
        <taxon>Melastomataceae</taxon>
        <taxon>Melastomatoideae</taxon>
        <taxon>Melastomateae</taxon>
        <taxon>Melastoma</taxon>
    </lineage>
</organism>
<evidence type="ECO:0000313" key="2">
    <source>
        <dbReference type="Proteomes" id="UP001057402"/>
    </source>
</evidence>
<proteinExistence type="predicted"/>
<dbReference type="Proteomes" id="UP001057402">
    <property type="component" value="Chromosome 12"/>
</dbReference>
<evidence type="ECO:0000313" key="1">
    <source>
        <dbReference type="EMBL" id="KAI4302331.1"/>
    </source>
</evidence>
<sequence length="103" mass="11551">MHLWPSKKVKDFFTASHLDFLERNRMDKRQSLLLKQNSRSRSFNGYNREVAGDGEAEGEREGGGGGGYGFWKEMKNEDGEVHGMPALSSDYYGDGPGRHNLPG</sequence>
<comment type="caution">
    <text evidence="1">The sequence shown here is derived from an EMBL/GenBank/DDBJ whole genome shotgun (WGS) entry which is preliminary data.</text>
</comment>
<reference evidence="2" key="1">
    <citation type="journal article" date="2023" name="Front. Plant Sci.">
        <title>Chromosomal-level genome assembly of Melastoma candidum provides insights into trichome evolution.</title>
        <authorList>
            <person name="Zhong Y."/>
            <person name="Wu W."/>
            <person name="Sun C."/>
            <person name="Zou P."/>
            <person name="Liu Y."/>
            <person name="Dai S."/>
            <person name="Zhou R."/>
        </authorList>
    </citation>
    <scope>NUCLEOTIDE SEQUENCE [LARGE SCALE GENOMIC DNA]</scope>
</reference>
<dbReference type="EMBL" id="CM042891">
    <property type="protein sequence ID" value="KAI4302331.1"/>
    <property type="molecule type" value="Genomic_DNA"/>
</dbReference>
<accession>A0ACB9KZA4</accession>